<sequence>MFLHQLIDDVLLHIVSDLASDIWSGKQDLFNLSLTCHALSNFARPAIPRNVVLGIPSRRFELFNRSLEEEPAYGHRVVFLRRGLTDINRLPLNEAQLHVFLQRLPNLQSFSS</sequence>
<reference evidence="1 2" key="1">
    <citation type="submission" date="2016-05" db="EMBL/GenBank/DDBJ databases">
        <title>A degradative enzymes factory behind the ericoid mycorrhizal symbiosis.</title>
        <authorList>
            <consortium name="DOE Joint Genome Institute"/>
            <person name="Martino E."/>
            <person name="Morin E."/>
            <person name="Grelet G."/>
            <person name="Kuo A."/>
            <person name="Kohler A."/>
            <person name="Daghino S."/>
            <person name="Barry K."/>
            <person name="Choi C."/>
            <person name="Cichocki N."/>
            <person name="Clum A."/>
            <person name="Copeland A."/>
            <person name="Hainaut M."/>
            <person name="Haridas S."/>
            <person name="Labutti K."/>
            <person name="Lindquist E."/>
            <person name="Lipzen A."/>
            <person name="Khouja H.-R."/>
            <person name="Murat C."/>
            <person name="Ohm R."/>
            <person name="Olson A."/>
            <person name="Spatafora J."/>
            <person name="Veneault-Fourrey C."/>
            <person name="Henrissat B."/>
            <person name="Grigoriev I."/>
            <person name="Martin F."/>
            <person name="Perotto S."/>
        </authorList>
    </citation>
    <scope>NUCLEOTIDE SEQUENCE [LARGE SCALE GENOMIC DNA]</scope>
    <source>
        <strain evidence="1 2">UAMH 7357</strain>
    </source>
</reference>
<dbReference type="AlphaFoldDB" id="A0A2J6Q537"/>
<organism evidence="1 2">
    <name type="scientific">Hyaloscypha hepaticicola</name>
    <dbReference type="NCBI Taxonomy" id="2082293"/>
    <lineage>
        <taxon>Eukaryota</taxon>
        <taxon>Fungi</taxon>
        <taxon>Dikarya</taxon>
        <taxon>Ascomycota</taxon>
        <taxon>Pezizomycotina</taxon>
        <taxon>Leotiomycetes</taxon>
        <taxon>Helotiales</taxon>
        <taxon>Hyaloscyphaceae</taxon>
        <taxon>Hyaloscypha</taxon>
    </lineage>
</organism>
<evidence type="ECO:0000313" key="1">
    <source>
        <dbReference type="EMBL" id="PMD21407.1"/>
    </source>
</evidence>
<accession>A0A2J6Q537</accession>
<protein>
    <recommendedName>
        <fullName evidence="3">F-box domain-containing protein</fullName>
    </recommendedName>
</protein>
<dbReference type="Proteomes" id="UP000235672">
    <property type="component" value="Unassembled WGS sequence"/>
</dbReference>
<evidence type="ECO:0000313" key="2">
    <source>
        <dbReference type="Proteomes" id="UP000235672"/>
    </source>
</evidence>
<name>A0A2J6Q537_9HELO</name>
<keyword evidence="2" id="KW-1185">Reference proteome</keyword>
<dbReference type="OrthoDB" id="3522729at2759"/>
<proteinExistence type="predicted"/>
<dbReference type="EMBL" id="KZ613481">
    <property type="protein sequence ID" value="PMD21407.1"/>
    <property type="molecule type" value="Genomic_DNA"/>
</dbReference>
<gene>
    <name evidence="1" type="ORF">NA56DRAFT_126216</name>
</gene>
<evidence type="ECO:0008006" key="3">
    <source>
        <dbReference type="Google" id="ProtNLM"/>
    </source>
</evidence>